<evidence type="ECO:0000256" key="2">
    <source>
        <dbReference type="ARBA" id="ARBA00007553"/>
    </source>
</evidence>
<dbReference type="CDD" id="cd06583">
    <property type="entry name" value="PGRP"/>
    <property type="match status" value="1"/>
</dbReference>
<evidence type="ECO:0000259" key="6">
    <source>
        <dbReference type="SMART" id="SM00644"/>
    </source>
</evidence>
<dbReference type="PANTHER" id="PTHR30417">
    <property type="entry name" value="N-ACETYLMURAMOYL-L-ALANINE AMIDASE AMID"/>
    <property type="match status" value="1"/>
</dbReference>
<gene>
    <name evidence="7" type="ORF">O1Q98_00635</name>
</gene>
<evidence type="ECO:0000256" key="3">
    <source>
        <dbReference type="ARBA" id="ARBA00011901"/>
    </source>
</evidence>
<dbReference type="InterPro" id="IPR051206">
    <property type="entry name" value="NAMLAA_amidase_2"/>
</dbReference>
<dbReference type="Gene3D" id="1.10.101.10">
    <property type="entry name" value="PGBD-like superfamily/PGBD"/>
    <property type="match status" value="1"/>
</dbReference>
<dbReference type="EMBL" id="CP114280">
    <property type="protein sequence ID" value="WFN55873.1"/>
    <property type="molecule type" value="Genomic_DNA"/>
</dbReference>
<name>A0ABY8G7J5_9GAMM</name>
<keyword evidence="8" id="KW-1185">Reference proteome</keyword>
<evidence type="ECO:0000256" key="1">
    <source>
        <dbReference type="ARBA" id="ARBA00001561"/>
    </source>
</evidence>
<dbReference type="SUPFAM" id="SSF55846">
    <property type="entry name" value="N-acetylmuramoyl-L-alanine amidase-like"/>
    <property type="match status" value="1"/>
</dbReference>
<dbReference type="PANTHER" id="PTHR30417:SF1">
    <property type="entry name" value="N-ACETYLMURAMOYL-L-ALANINE AMIDASE AMID"/>
    <property type="match status" value="1"/>
</dbReference>
<dbReference type="RefSeq" id="WP_125259704.1">
    <property type="nucleotide sequence ID" value="NZ_CP114280.1"/>
</dbReference>
<dbReference type="SUPFAM" id="SSF47090">
    <property type="entry name" value="PGBD-like"/>
    <property type="match status" value="1"/>
</dbReference>
<accession>A0ABY8G7J5</accession>
<proteinExistence type="inferred from homology"/>
<reference evidence="7 8" key="1">
    <citation type="submission" date="2022-12" db="EMBL/GenBank/DDBJ databases">
        <title>Complete genome sequencing of Dickeya lacustris type strain LMG30899.</title>
        <authorList>
            <person name="Dobhal S."/>
            <person name="Arizala D."/>
            <person name="Arif M."/>
        </authorList>
    </citation>
    <scope>NUCLEOTIDE SEQUENCE [LARGE SCALE GENOMIC DNA]</scope>
    <source>
        <strain evidence="7 8">LMG30899</strain>
    </source>
</reference>
<dbReference type="InterPro" id="IPR002502">
    <property type="entry name" value="Amidase_domain"/>
</dbReference>
<keyword evidence="5" id="KW-0961">Cell wall biogenesis/degradation</keyword>
<evidence type="ECO:0000313" key="7">
    <source>
        <dbReference type="EMBL" id="WFN55873.1"/>
    </source>
</evidence>
<evidence type="ECO:0000313" key="8">
    <source>
        <dbReference type="Proteomes" id="UP001219630"/>
    </source>
</evidence>
<dbReference type="SMART" id="SM00644">
    <property type="entry name" value="Ami_2"/>
    <property type="match status" value="1"/>
</dbReference>
<dbReference type="InterPro" id="IPR036365">
    <property type="entry name" value="PGBD-like_sf"/>
</dbReference>
<comment type="similarity">
    <text evidence="2">Belongs to the N-acetylmuramoyl-L-alanine amidase 2 family.</text>
</comment>
<dbReference type="Pfam" id="PF01510">
    <property type="entry name" value="Amidase_2"/>
    <property type="match status" value="1"/>
</dbReference>
<keyword evidence="4" id="KW-0378">Hydrolase</keyword>
<feature type="domain" description="N-acetylmuramoyl-L-alanine amidase" evidence="6">
    <location>
        <begin position="36"/>
        <end position="186"/>
    </location>
</feature>
<evidence type="ECO:0000256" key="4">
    <source>
        <dbReference type="ARBA" id="ARBA00022801"/>
    </source>
</evidence>
<dbReference type="InterPro" id="IPR036366">
    <property type="entry name" value="PGBDSf"/>
</dbReference>
<dbReference type="PROSITE" id="PS51257">
    <property type="entry name" value="PROKAR_LIPOPROTEIN"/>
    <property type="match status" value="1"/>
</dbReference>
<dbReference type="Gene3D" id="3.40.80.10">
    <property type="entry name" value="Peptidoglycan recognition protein-like"/>
    <property type="match status" value="1"/>
</dbReference>
<dbReference type="Proteomes" id="UP001219630">
    <property type="component" value="Chromosome"/>
</dbReference>
<evidence type="ECO:0000256" key="5">
    <source>
        <dbReference type="ARBA" id="ARBA00023316"/>
    </source>
</evidence>
<dbReference type="InterPro" id="IPR036505">
    <property type="entry name" value="Amidase/PGRP_sf"/>
</dbReference>
<dbReference type="EC" id="3.5.1.28" evidence="3"/>
<organism evidence="7 8">
    <name type="scientific">Dickeya lacustris</name>
    <dbReference type="NCBI Taxonomy" id="2259638"/>
    <lineage>
        <taxon>Bacteria</taxon>
        <taxon>Pseudomonadati</taxon>
        <taxon>Pseudomonadota</taxon>
        <taxon>Gammaproteobacteria</taxon>
        <taxon>Enterobacterales</taxon>
        <taxon>Pectobacteriaceae</taxon>
        <taxon>Dickeya</taxon>
    </lineage>
</organism>
<comment type="catalytic activity">
    <reaction evidence="1">
        <text>Hydrolyzes the link between N-acetylmuramoyl residues and L-amino acid residues in certain cell-wall glycopeptides.</text>
        <dbReference type="EC" id="3.5.1.28"/>
    </reaction>
</comment>
<sequence length="285" mass="32075">MKYGRYIVVLLAIFALGGCQSPRVERCTACVDKGEYWQAQPVVAASHSPRVRFLVLHYTAEDFDGALTILGSGNVSAHYLIPSAPPYHEGKPVLWQLLPETLAAWHAGRSYWRGVSQLNSSSIGIEQENPGWRQTAGGTGYWQPYSSAQIALVIALARQIIQRHQIEPQNVVGHSDIAPQRKIDPGPHFPWQQLAQAGIGAWPDAERVRFYLRNRHEYTPVDRRSLLEKLARYGYEVTPDMNEAQQRRVVAAFQMHFRPQRYDGNADAQTEAIAEALLEKYAGRS</sequence>
<protein>
    <recommendedName>
        <fullName evidence="3">N-acetylmuramoyl-L-alanine amidase</fullName>
        <ecNumber evidence="3">3.5.1.28</ecNumber>
    </recommendedName>
</protein>